<dbReference type="EMBL" id="LR862133">
    <property type="protein sequence ID" value="CAD1838524.1"/>
    <property type="molecule type" value="Genomic_DNA"/>
</dbReference>
<name>A0A6V7Q5N0_ANACO</name>
<proteinExistence type="predicted"/>
<dbReference type="AlphaFoldDB" id="A0A6V7Q5N0"/>
<reference evidence="1" key="1">
    <citation type="submission" date="2020-07" db="EMBL/GenBank/DDBJ databases">
        <authorList>
            <person name="Lin J."/>
        </authorList>
    </citation>
    <scope>NUCLEOTIDE SEQUENCE</scope>
</reference>
<protein>
    <submittedName>
        <fullName evidence="1">Uncharacterized protein</fullName>
    </submittedName>
</protein>
<accession>A0A6V7Q5N0</accession>
<sequence>MSKVVRPASAWRSMASTAASRSMRPHAPLVCHIPFRTRQITSESAPPPPLRSVATRGALSVSSAARAHRTAGLRALCGRRLWRLLVLDAEPTAAQSPRRGRQAWAAEADISVRDGRLGECSRVYAKWFFASAAFNNNSSLITSIYYAGVLGM</sequence>
<gene>
    <name evidence="1" type="ORF">CB5_LOCUS21735</name>
</gene>
<organism evidence="1">
    <name type="scientific">Ananas comosus var. bracteatus</name>
    <name type="common">red pineapple</name>
    <dbReference type="NCBI Taxonomy" id="296719"/>
    <lineage>
        <taxon>Eukaryota</taxon>
        <taxon>Viridiplantae</taxon>
        <taxon>Streptophyta</taxon>
        <taxon>Embryophyta</taxon>
        <taxon>Tracheophyta</taxon>
        <taxon>Spermatophyta</taxon>
        <taxon>Magnoliopsida</taxon>
        <taxon>Liliopsida</taxon>
        <taxon>Poales</taxon>
        <taxon>Bromeliaceae</taxon>
        <taxon>Bromelioideae</taxon>
        <taxon>Ananas</taxon>
    </lineage>
</organism>
<evidence type="ECO:0000313" key="1">
    <source>
        <dbReference type="EMBL" id="CAD1838524.1"/>
    </source>
</evidence>